<evidence type="ECO:0000313" key="1">
    <source>
        <dbReference type="EMBL" id="RHZ44883.1"/>
    </source>
</evidence>
<dbReference type="OrthoDB" id="6602337at2759"/>
<accession>A0A397G7I0</accession>
<keyword evidence="2" id="KW-1185">Reference proteome</keyword>
<dbReference type="EMBL" id="PQFF01000563">
    <property type="protein sequence ID" value="RHZ44883.1"/>
    <property type="molecule type" value="Genomic_DNA"/>
</dbReference>
<proteinExistence type="predicted"/>
<dbReference type="STRING" id="1348612.A0A397G7I0"/>
<dbReference type="Proteomes" id="UP000266861">
    <property type="component" value="Unassembled WGS sequence"/>
</dbReference>
<organism evidence="1 2">
    <name type="scientific">Diversispora epigaea</name>
    <dbReference type="NCBI Taxonomy" id="1348612"/>
    <lineage>
        <taxon>Eukaryota</taxon>
        <taxon>Fungi</taxon>
        <taxon>Fungi incertae sedis</taxon>
        <taxon>Mucoromycota</taxon>
        <taxon>Glomeromycotina</taxon>
        <taxon>Glomeromycetes</taxon>
        <taxon>Diversisporales</taxon>
        <taxon>Diversisporaceae</taxon>
        <taxon>Diversispora</taxon>
    </lineage>
</organism>
<comment type="caution">
    <text evidence="1">The sequence shown here is derived from an EMBL/GenBank/DDBJ whole genome shotgun (WGS) entry which is preliminary data.</text>
</comment>
<reference evidence="1 2" key="1">
    <citation type="submission" date="2018-08" db="EMBL/GenBank/DDBJ databases">
        <title>Genome and evolution of the arbuscular mycorrhizal fungus Diversispora epigaea (formerly Glomus versiforme) and its bacterial endosymbionts.</title>
        <authorList>
            <person name="Sun X."/>
            <person name="Fei Z."/>
            <person name="Harrison M."/>
        </authorList>
    </citation>
    <scope>NUCLEOTIDE SEQUENCE [LARGE SCALE GENOMIC DNA]</scope>
    <source>
        <strain evidence="1 2">IT104</strain>
    </source>
</reference>
<gene>
    <name evidence="1" type="ORF">Glove_707g113</name>
</gene>
<name>A0A397G7I0_9GLOM</name>
<dbReference type="AlphaFoldDB" id="A0A397G7I0"/>
<evidence type="ECO:0000313" key="2">
    <source>
        <dbReference type="Proteomes" id="UP000266861"/>
    </source>
</evidence>
<sequence>MEGILIPVPVSTPVYQKFKENNPEINLCVYEWSNQNKCLEFWYLSERRSAEFKQINLLVISEANDLENPRTHYCIIKNLHRLVYNHSKHKERKYLCRFCLRVYSIEKGFNEHISNPKKCLGVNNAPQLPKVPTLDKSTKEFLIRIDSSYNYEITSYDLYRGPDALQRFVDKLEEELEEI</sequence>
<evidence type="ECO:0008006" key="3">
    <source>
        <dbReference type="Google" id="ProtNLM"/>
    </source>
</evidence>
<protein>
    <recommendedName>
        <fullName evidence="3">C2H2-type domain-containing protein</fullName>
    </recommendedName>
</protein>